<evidence type="ECO:0000313" key="2">
    <source>
        <dbReference type="Proteomes" id="UP000565089"/>
    </source>
</evidence>
<dbReference type="GeneID" id="95799895"/>
<gene>
    <name evidence="1" type="ORF">BJ965_005504</name>
</gene>
<accession>A0A7W7GHP5</accession>
<dbReference type="EMBL" id="JACHMS010000001">
    <property type="protein sequence ID" value="MBB4715622.1"/>
    <property type="molecule type" value="Genomic_DNA"/>
</dbReference>
<evidence type="ECO:0000313" key="1">
    <source>
        <dbReference type="EMBL" id="MBB4715622.1"/>
    </source>
</evidence>
<proteinExistence type="predicted"/>
<protein>
    <submittedName>
        <fullName evidence="1">Uncharacterized protein</fullName>
    </submittedName>
</protein>
<dbReference type="AlphaFoldDB" id="A0A7W7GHP5"/>
<dbReference type="RefSeq" id="WP_376777947.1">
    <property type="nucleotide sequence ID" value="NZ_JACHMS010000001.1"/>
</dbReference>
<organism evidence="1 2">
    <name type="scientific">Streptomyces luteogriseus</name>
    <dbReference type="NCBI Taxonomy" id="68233"/>
    <lineage>
        <taxon>Bacteria</taxon>
        <taxon>Bacillati</taxon>
        <taxon>Actinomycetota</taxon>
        <taxon>Actinomycetes</taxon>
        <taxon>Kitasatosporales</taxon>
        <taxon>Streptomycetaceae</taxon>
        <taxon>Streptomyces</taxon>
    </lineage>
</organism>
<reference evidence="1 2" key="1">
    <citation type="submission" date="2020-08" db="EMBL/GenBank/DDBJ databases">
        <title>Sequencing the genomes of 1000 actinobacteria strains.</title>
        <authorList>
            <person name="Klenk H.-P."/>
        </authorList>
    </citation>
    <scope>NUCLEOTIDE SEQUENCE [LARGE SCALE GENOMIC DNA]</scope>
    <source>
        <strain evidence="1 2">DSM 40483</strain>
    </source>
</reference>
<keyword evidence="2" id="KW-1185">Reference proteome</keyword>
<dbReference type="Proteomes" id="UP000565089">
    <property type="component" value="Unassembled WGS sequence"/>
</dbReference>
<sequence>MKPKDGLTLRTATVTNDLYWARNTLTHRMQGPTSTATIQLD</sequence>
<dbReference type="Gene3D" id="2.60.120.200">
    <property type="match status" value="1"/>
</dbReference>
<name>A0A7W7GHP5_9ACTN</name>
<comment type="caution">
    <text evidence="1">The sequence shown here is derived from an EMBL/GenBank/DDBJ whole genome shotgun (WGS) entry which is preliminary data.</text>
</comment>